<evidence type="ECO:0000313" key="2">
    <source>
        <dbReference type="EMBL" id="KKL48735.1"/>
    </source>
</evidence>
<evidence type="ECO:0000256" key="1">
    <source>
        <dbReference type="SAM" id="MobiDB-lite"/>
    </source>
</evidence>
<protein>
    <submittedName>
        <fullName evidence="2">Uncharacterized protein</fullName>
    </submittedName>
</protein>
<name>A0A0F9EUS6_9ZZZZ</name>
<comment type="caution">
    <text evidence="2">The sequence shown here is derived from an EMBL/GenBank/DDBJ whole genome shotgun (WGS) entry which is preliminary data.</text>
</comment>
<dbReference type="EMBL" id="LAZR01033211">
    <property type="protein sequence ID" value="KKL48735.1"/>
    <property type="molecule type" value="Genomic_DNA"/>
</dbReference>
<feature type="region of interest" description="Disordered" evidence="1">
    <location>
        <begin position="20"/>
        <end position="41"/>
    </location>
</feature>
<gene>
    <name evidence="2" type="ORF">LCGC14_2322500</name>
</gene>
<accession>A0A0F9EUS6</accession>
<dbReference type="AlphaFoldDB" id="A0A0F9EUS6"/>
<organism evidence="2">
    <name type="scientific">marine sediment metagenome</name>
    <dbReference type="NCBI Taxonomy" id="412755"/>
    <lineage>
        <taxon>unclassified sequences</taxon>
        <taxon>metagenomes</taxon>
        <taxon>ecological metagenomes</taxon>
    </lineage>
</organism>
<reference evidence="2" key="1">
    <citation type="journal article" date="2015" name="Nature">
        <title>Complex archaea that bridge the gap between prokaryotes and eukaryotes.</title>
        <authorList>
            <person name="Spang A."/>
            <person name="Saw J.H."/>
            <person name="Jorgensen S.L."/>
            <person name="Zaremba-Niedzwiedzka K."/>
            <person name="Martijn J."/>
            <person name="Lind A.E."/>
            <person name="van Eijk R."/>
            <person name="Schleper C."/>
            <person name="Guy L."/>
            <person name="Ettema T.J."/>
        </authorList>
    </citation>
    <scope>NUCLEOTIDE SEQUENCE</scope>
</reference>
<feature type="non-terminal residue" evidence="2">
    <location>
        <position position="1"/>
    </location>
</feature>
<sequence>KGPEILSKLIRSNAIHVLEQQKDLPGMKPKEEQSPAAAAAK</sequence>
<proteinExistence type="predicted"/>